<keyword evidence="6 7" id="KW-0472">Membrane</keyword>
<keyword evidence="4 7" id="KW-0812">Transmembrane</keyword>
<dbReference type="InterPro" id="IPR011701">
    <property type="entry name" value="MFS"/>
</dbReference>
<evidence type="ECO:0000256" key="2">
    <source>
        <dbReference type="ARBA" id="ARBA00010992"/>
    </source>
</evidence>
<feature type="transmembrane region" description="Helical" evidence="7">
    <location>
        <begin position="341"/>
        <end position="363"/>
    </location>
</feature>
<feature type="transmembrane region" description="Helical" evidence="7">
    <location>
        <begin position="375"/>
        <end position="399"/>
    </location>
</feature>
<dbReference type="Proteomes" id="UP001596114">
    <property type="component" value="Unassembled WGS sequence"/>
</dbReference>
<evidence type="ECO:0000256" key="3">
    <source>
        <dbReference type="ARBA" id="ARBA00022448"/>
    </source>
</evidence>
<dbReference type="PROSITE" id="PS50850">
    <property type="entry name" value="MFS"/>
    <property type="match status" value="1"/>
</dbReference>
<feature type="transmembrane region" description="Helical" evidence="7">
    <location>
        <begin position="104"/>
        <end position="126"/>
    </location>
</feature>
<feature type="transmembrane region" description="Helical" evidence="7">
    <location>
        <begin position="408"/>
        <end position="428"/>
    </location>
</feature>
<organism evidence="9 10">
    <name type="scientific">Rhodanobacter ginsengisoli</name>
    <dbReference type="NCBI Taxonomy" id="418646"/>
    <lineage>
        <taxon>Bacteria</taxon>
        <taxon>Pseudomonadati</taxon>
        <taxon>Pseudomonadota</taxon>
        <taxon>Gammaproteobacteria</taxon>
        <taxon>Lysobacterales</taxon>
        <taxon>Rhodanobacteraceae</taxon>
        <taxon>Rhodanobacter</taxon>
    </lineage>
</organism>
<keyword evidence="5 7" id="KW-1133">Transmembrane helix</keyword>
<feature type="transmembrane region" description="Helical" evidence="7">
    <location>
        <begin position="434"/>
        <end position="459"/>
    </location>
</feature>
<dbReference type="EMBL" id="JBHSNF010000002">
    <property type="protein sequence ID" value="MFC5526052.1"/>
    <property type="molecule type" value="Genomic_DNA"/>
</dbReference>
<comment type="subcellular location">
    <subcellularLocation>
        <location evidence="1">Membrane</location>
        <topology evidence="1">Multi-pass membrane protein</topology>
    </subcellularLocation>
</comment>
<dbReference type="InterPro" id="IPR036259">
    <property type="entry name" value="MFS_trans_sf"/>
</dbReference>
<reference evidence="10" key="1">
    <citation type="journal article" date="2019" name="Int. J. Syst. Evol. Microbiol.">
        <title>The Global Catalogue of Microorganisms (GCM) 10K type strain sequencing project: providing services to taxonomists for standard genome sequencing and annotation.</title>
        <authorList>
            <consortium name="The Broad Institute Genomics Platform"/>
            <consortium name="The Broad Institute Genome Sequencing Center for Infectious Disease"/>
            <person name="Wu L."/>
            <person name="Ma J."/>
        </authorList>
    </citation>
    <scope>NUCLEOTIDE SEQUENCE [LARGE SCALE GENOMIC DNA]</scope>
    <source>
        <strain evidence="10">CGMCC 1.16619</strain>
    </source>
</reference>
<evidence type="ECO:0000256" key="6">
    <source>
        <dbReference type="ARBA" id="ARBA00023136"/>
    </source>
</evidence>
<evidence type="ECO:0000256" key="5">
    <source>
        <dbReference type="ARBA" id="ARBA00022989"/>
    </source>
</evidence>
<evidence type="ECO:0000313" key="9">
    <source>
        <dbReference type="EMBL" id="MFC5526052.1"/>
    </source>
</evidence>
<dbReference type="Gene3D" id="1.20.1250.20">
    <property type="entry name" value="MFS general substrate transporter like domains"/>
    <property type="match status" value="1"/>
</dbReference>
<feature type="transmembrane region" description="Helical" evidence="7">
    <location>
        <begin position="51"/>
        <end position="70"/>
    </location>
</feature>
<feature type="transmembrane region" description="Helical" evidence="7">
    <location>
        <begin position="471"/>
        <end position="491"/>
    </location>
</feature>
<dbReference type="PANTHER" id="PTHR23511:SF34">
    <property type="entry name" value="SYNAPTIC VESICLE GLYCOPROTEIN 2"/>
    <property type="match status" value="1"/>
</dbReference>
<dbReference type="Pfam" id="PF07690">
    <property type="entry name" value="MFS_1"/>
    <property type="match status" value="1"/>
</dbReference>
<dbReference type="PROSITE" id="PS00217">
    <property type="entry name" value="SUGAR_TRANSPORT_2"/>
    <property type="match status" value="1"/>
</dbReference>
<evidence type="ECO:0000259" key="8">
    <source>
        <dbReference type="PROSITE" id="PS50850"/>
    </source>
</evidence>
<feature type="transmembrane region" description="Helical" evidence="7">
    <location>
        <begin position="138"/>
        <end position="158"/>
    </location>
</feature>
<dbReference type="RefSeq" id="WP_377319601.1">
    <property type="nucleotide sequence ID" value="NZ_JBHSNF010000002.1"/>
</dbReference>
<evidence type="ECO:0000256" key="7">
    <source>
        <dbReference type="SAM" id="Phobius"/>
    </source>
</evidence>
<dbReference type="InterPro" id="IPR020846">
    <property type="entry name" value="MFS_dom"/>
</dbReference>
<comment type="similarity">
    <text evidence="2">Belongs to the major facilitator superfamily. Sugar transporter (TC 2.A.1.1) family.</text>
</comment>
<protein>
    <submittedName>
        <fullName evidence="9">MFS transporter</fullName>
    </submittedName>
</protein>
<evidence type="ECO:0000256" key="1">
    <source>
        <dbReference type="ARBA" id="ARBA00004141"/>
    </source>
</evidence>
<name>A0ABW0QR44_9GAMM</name>
<accession>A0ABW0QR44</accession>
<feature type="transmembrane region" description="Helical" evidence="7">
    <location>
        <begin position="194"/>
        <end position="214"/>
    </location>
</feature>
<feature type="transmembrane region" description="Helical" evidence="7">
    <location>
        <begin position="170"/>
        <end position="188"/>
    </location>
</feature>
<feature type="transmembrane region" description="Helical" evidence="7">
    <location>
        <begin position="497"/>
        <end position="517"/>
    </location>
</feature>
<sequence>MRPDVISFHRPLAFWLGCALLVAGVLAHVPMFLMGAPMHYHLAGMPMDATMLTGMAMIPLGLALAAWGLMPRIEQMRQTLQGTQDHVFFHVADGVPLNREHWNLVLVLVVALAVDVMKPATLGFVMPGMTAEYAISKQSGAFLALVALTGTTVGSVIWGRLGDMFGRRAAILLSALMFMGTAICGAMPSFGWNLVMCFLMGASAGGLLPMAFTLMAETIPAAHRGWLLVALGGIGTSAGYLLAAGSAALLEPLFSWRVLWLLGLPTGAIIIVLNRWIPESPRFLSNAGLEDAARAVLMKFSGREGGAIERDDPQHPGPPILDEQHPLTGMRQLLQGRHAPLSWGLIICGVAWGLANFGFLLWLPVNLAKLGVDAAGASALLARSAIIALPGIGGVVWLYHRWSSVRSLVLFIALTTAALLAFFLMAQLQLRSAALTTAATAALLISVSGVIAMLIPYAAEIYPVHLRGTGAGVIAASSKFGGILGAGLGVLGCFEHLALAAALIALPMALAGVLLLCTGIETRGLRLEEIQIALARPTGRS</sequence>
<comment type="caution">
    <text evidence="9">The sequence shown here is derived from an EMBL/GenBank/DDBJ whole genome shotgun (WGS) entry which is preliminary data.</text>
</comment>
<dbReference type="InterPro" id="IPR005829">
    <property type="entry name" value="Sugar_transporter_CS"/>
</dbReference>
<proteinExistence type="inferred from homology"/>
<feature type="domain" description="Major facilitator superfamily (MFS) profile" evidence="8">
    <location>
        <begin position="104"/>
        <end position="523"/>
    </location>
</feature>
<keyword evidence="3" id="KW-0813">Transport</keyword>
<evidence type="ECO:0000313" key="10">
    <source>
        <dbReference type="Proteomes" id="UP001596114"/>
    </source>
</evidence>
<keyword evidence="10" id="KW-1185">Reference proteome</keyword>
<feature type="transmembrane region" description="Helical" evidence="7">
    <location>
        <begin position="254"/>
        <end position="273"/>
    </location>
</feature>
<dbReference type="PANTHER" id="PTHR23511">
    <property type="entry name" value="SYNAPTIC VESICLE GLYCOPROTEIN 2"/>
    <property type="match status" value="1"/>
</dbReference>
<gene>
    <name evidence="9" type="ORF">ACFPPA_09880</name>
</gene>
<dbReference type="SUPFAM" id="SSF103473">
    <property type="entry name" value="MFS general substrate transporter"/>
    <property type="match status" value="1"/>
</dbReference>
<evidence type="ECO:0000256" key="4">
    <source>
        <dbReference type="ARBA" id="ARBA00022692"/>
    </source>
</evidence>
<feature type="transmembrane region" description="Helical" evidence="7">
    <location>
        <begin position="226"/>
        <end position="248"/>
    </location>
</feature>